<dbReference type="PANTHER" id="PTHR33570:SF2">
    <property type="entry name" value="CARBOXYMUCONOLACTONE DECARBOXYLASE-LIKE DOMAIN-CONTAINING PROTEIN"/>
    <property type="match status" value="1"/>
</dbReference>
<dbReference type="InterPro" id="IPR052512">
    <property type="entry name" value="4CMD/NDH-1_regulator"/>
</dbReference>
<protein>
    <recommendedName>
        <fullName evidence="1">Carboxymuconolactone decarboxylase-like domain-containing protein</fullName>
    </recommendedName>
</protein>
<accession>A0A1U7NLQ8</accession>
<dbReference type="STRING" id="1862672.BO225_07630"/>
<evidence type="ECO:0000313" key="3">
    <source>
        <dbReference type="Proteomes" id="UP000186705"/>
    </source>
</evidence>
<organism evidence="2 3">
    <name type="scientific">Dubosiella newyorkensis</name>
    <dbReference type="NCBI Taxonomy" id="1862672"/>
    <lineage>
        <taxon>Bacteria</taxon>
        <taxon>Bacillati</taxon>
        <taxon>Bacillota</taxon>
        <taxon>Erysipelotrichia</taxon>
        <taxon>Erysipelotrichales</taxon>
        <taxon>Erysipelotrichaceae</taxon>
        <taxon>Dubosiella</taxon>
    </lineage>
</organism>
<feature type="domain" description="Carboxymuconolactone decarboxylase-like" evidence="1">
    <location>
        <begin position="154"/>
        <end position="234"/>
    </location>
</feature>
<evidence type="ECO:0000313" key="2">
    <source>
        <dbReference type="EMBL" id="OLU45796.1"/>
    </source>
</evidence>
<sequence>MEKQIKDLYQKFREENVEMIDRWLYFAYKEIPSKVELSMKDRCLSILAVLLGSQGQEEFERIVKYALDQGVEAEAIQEVVYQATAYLGMGRVAPFYSIVDRVFLDRNVQVRQDRQTTNLQDCLEKGNALQVRYFGEGLKETWKNGGERENVNYWLAANCFGDYYTRKGLNDQEREMVTFCYVYAQGGCENQLRGHTRGNLNVGNSKEKLLAILSTCIPWIGYPRTLNAWAIVDEVTKE</sequence>
<dbReference type="Pfam" id="PF02627">
    <property type="entry name" value="CMD"/>
    <property type="match status" value="2"/>
</dbReference>
<evidence type="ECO:0000259" key="1">
    <source>
        <dbReference type="Pfam" id="PF02627"/>
    </source>
</evidence>
<keyword evidence="3" id="KW-1185">Reference proteome</keyword>
<dbReference type="RefSeq" id="WP_198936116.1">
    <property type="nucleotide sequence ID" value="NZ_CAJTMI010000026.1"/>
</dbReference>
<proteinExistence type="predicted"/>
<name>A0A1U7NLQ8_9FIRM</name>
<dbReference type="GO" id="GO:0051920">
    <property type="term" value="F:peroxiredoxin activity"/>
    <property type="evidence" value="ECO:0007669"/>
    <property type="project" value="InterPro"/>
</dbReference>
<dbReference type="Gene3D" id="1.20.1290.10">
    <property type="entry name" value="AhpD-like"/>
    <property type="match status" value="1"/>
</dbReference>
<gene>
    <name evidence="2" type="ORF">BO225_07630</name>
</gene>
<dbReference type="GeneID" id="78275806"/>
<dbReference type="InterPro" id="IPR029032">
    <property type="entry name" value="AhpD-like"/>
</dbReference>
<dbReference type="PANTHER" id="PTHR33570">
    <property type="entry name" value="4-CARBOXYMUCONOLACTONE DECARBOXYLASE FAMILY PROTEIN"/>
    <property type="match status" value="1"/>
</dbReference>
<reference evidence="2 3" key="1">
    <citation type="submission" date="2016-11" db="EMBL/GenBank/DDBJ databases">
        <title>Description of two novel members of the family Erysipelotrichaceae: Ileibacterium lipovorans gen. nov., sp. nov. and Dubosiella newyorkensis, gen. nov., sp. nov.</title>
        <authorList>
            <person name="Cox L.M."/>
            <person name="Sohn J."/>
            <person name="Tyrrell K.L."/>
            <person name="Citron D.M."/>
            <person name="Lawson P.A."/>
            <person name="Patel N.B."/>
            <person name="Iizumi T."/>
            <person name="Perez-Perez G.I."/>
            <person name="Goldstein E.J."/>
            <person name="Blaser M.J."/>
        </authorList>
    </citation>
    <scope>NUCLEOTIDE SEQUENCE [LARGE SCALE GENOMIC DNA]</scope>
    <source>
        <strain evidence="2 3">NYU-BL-A4</strain>
    </source>
</reference>
<feature type="domain" description="Carboxymuconolactone decarboxylase-like" evidence="1">
    <location>
        <begin position="22"/>
        <end position="92"/>
    </location>
</feature>
<comment type="caution">
    <text evidence="2">The sequence shown here is derived from an EMBL/GenBank/DDBJ whole genome shotgun (WGS) entry which is preliminary data.</text>
</comment>
<dbReference type="Proteomes" id="UP000186705">
    <property type="component" value="Unassembled WGS sequence"/>
</dbReference>
<dbReference type="AlphaFoldDB" id="A0A1U7NLQ8"/>
<dbReference type="EMBL" id="MPKA01000079">
    <property type="protein sequence ID" value="OLU45796.1"/>
    <property type="molecule type" value="Genomic_DNA"/>
</dbReference>
<dbReference type="SUPFAM" id="SSF69118">
    <property type="entry name" value="AhpD-like"/>
    <property type="match status" value="1"/>
</dbReference>
<dbReference type="InterPro" id="IPR003779">
    <property type="entry name" value="CMD-like"/>
</dbReference>